<evidence type="ECO:0000256" key="8">
    <source>
        <dbReference type="ARBA" id="ARBA00068659"/>
    </source>
</evidence>
<dbReference type="InterPro" id="IPR015895">
    <property type="entry name" value="4pyrrol_synth_GluRdtase_N"/>
</dbReference>
<feature type="site" description="Important for activity" evidence="9 13">
    <location>
        <position position="111"/>
    </location>
</feature>
<dbReference type="UniPathway" id="UPA00251">
    <property type="reaction ID" value="UER00316"/>
</dbReference>
<dbReference type="FunFam" id="3.30.460.30:FF:000001">
    <property type="entry name" value="Glutamyl-tRNA reductase"/>
    <property type="match status" value="1"/>
</dbReference>
<dbReference type="FunCoup" id="A0A395JMA5">
    <property type="interactions" value="376"/>
</dbReference>
<dbReference type="InParanoid" id="A0A395JMA5"/>
<evidence type="ECO:0000256" key="10">
    <source>
        <dbReference type="PIRSR" id="PIRSR000445-1"/>
    </source>
</evidence>
<comment type="miscellaneous">
    <text evidence="9">During catalysis, the active site Cys acts as a nucleophile attacking the alpha-carbonyl group of tRNA-bound glutamate with the formation of a thioester intermediate between enzyme and glutamate, and the concomitant release of tRNA(Glu). The thioester intermediate is finally reduced by direct hydride transfer from NADPH, to form the product GSA.</text>
</comment>
<dbReference type="InterPro" id="IPR036453">
    <property type="entry name" value="GluRdtase_dimer_dom_sf"/>
</dbReference>
<protein>
    <recommendedName>
        <fullName evidence="8 9">Glutamyl-tRNA reductase</fullName>
        <shortName evidence="9">GluTR</shortName>
        <ecNumber evidence="3 9">1.2.1.70</ecNumber>
    </recommendedName>
</protein>
<evidence type="ECO:0000313" key="18">
    <source>
        <dbReference type="EMBL" id="RBP52771.1"/>
    </source>
</evidence>
<feature type="binding site" evidence="9 11">
    <location>
        <position position="132"/>
    </location>
    <ligand>
        <name>substrate</name>
    </ligand>
</feature>
<evidence type="ECO:0000256" key="13">
    <source>
        <dbReference type="PIRSR" id="PIRSR000445-4"/>
    </source>
</evidence>
<dbReference type="InterPro" id="IPR015896">
    <property type="entry name" value="4pyrrol_synth_GluRdtase_dimer"/>
</dbReference>
<dbReference type="Gene3D" id="3.40.50.720">
    <property type="entry name" value="NAD(P)-binding Rossmann-like Domain"/>
    <property type="match status" value="1"/>
</dbReference>
<dbReference type="InterPro" id="IPR006151">
    <property type="entry name" value="Shikm_DH/Glu-tRNA_Rdtase"/>
</dbReference>
<evidence type="ECO:0000256" key="9">
    <source>
        <dbReference type="HAMAP-Rule" id="MF_00087"/>
    </source>
</evidence>
<comment type="pathway">
    <text evidence="1 9 14">Porphyrin-containing compound metabolism; protoporphyrin-IX biosynthesis; 5-aminolevulinate from L-glutamyl-tRNA(Glu): step 1/2.</text>
</comment>
<evidence type="ECO:0000256" key="7">
    <source>
        <dbReference type="ARBA" id="ARBA00047464"/>
    </source>
</evidence>
<evidence type="ECO:0000256" key="5">
    <source>
        <dbReference type="ARBA" id="ARBA00023002"/>
    </source>
</evidence>
<dbReference type="GO" id="GO:0008883">
    <property type="term" value="F:glutamyl-tRNA reductase activity"/>
    <property type="evidence" value="ECO:0007669"/>
    <property type="project" value="UniProtKB-UniRule"/>
</dbReference>
<comment type="subunit">
    <text evidence="9">Homodimer.</text>
</comment>
<proteinExistence type="inferred from homology"/>
<comment type="similarity">
    <text evidence="2 9 14">Belongs to the glutamyl-tRNA reductase family.</text>
</comment>
<dbReference type="Proteomes" id="UP000253083">
    <property type="component" value="Unassembled WGS sequence"/>
</dbReference>
<evidence type="ECO:0000313" key="19">
    <source>
        <dbReference type="Proteomes" id="UP000253083"/>
    </source>
</evidence>
<name>A0A395JMA5_9GAMM</name>
<feature type="binding site" evidence="9 11">
    <location>
        <begin position="63"/>
        <end position="66"/>
    </location>
    <ligand>
        <name>substrate</name>
    </ligand>
</feature>
<organism evidence="18 19">
    <name type="scientific">Arenicella xantha</name>
    <dbReference type="NCBI Taxonomy" id="644221"/>
    <lineage>
        <taxon>Bacteria</taxon>
        <taxon>Pseudomonadati</taxon>
        <taxon>Pseudomonadota</taxon>
        <taxon>Gammaproteobacteria</taxon>
        <taxon>Arenicellales</taxon>
        <taxon>Arenicellaceae</taxon>
        <taxon>Arenicella</taxon>
    </lineage>
</organism>
<dbReference type="HAMAP" id="MF_00087">
    <property type="entry name" value="Glu_tRNA_reductase"/>
    <property type="match status" value="1"/>
</dbReference>
<keyword evidence="5 9" id="KW-0560">Oxidoreductase</keyword>
<dbReference type="InterPro" id="IPR036291">
    <property type="entry name" value="NAD(P)-bd_dom_sf"/>
</dbReference>
<evidence type="ECO:0000259" key="17">
    <source>
        <dbReference type="Pfam" id="PF05201"/>
    </source>
</evidence>
<evidence type="ECO:0000256" key="1">
    <source>
        <dbReference type="ARBA" id="ARBA00005059"/>
    </source>
</evidence>
<feature type="domain" description="Glutamyl-tRNA reductase N-terminal" evidence="17">
    <location>
        <begin position="20"/>
        <end position="168"/>
    </location>
</feature>
<dbReference type="InterPro" id="IPR018214">
    <property type="entry name" value="GluRdtase_CS"/>
</dbReference>
<dbReference type="Pfam" id="PF05201">
    <property type="entry name" value="GlutR_N"/>
    <property type="match status" value="1"/>
</dbReference>
<reference evidence="18 19" key="1">
    <citation type="submission" date="2018-06" db="EMBL/GenBank/DDBJ databases">
        <title>Genomic Encyclopedia of Type Strains, Phase IV (KMG-IV): sequencing the most valuable type-strain genomes for metagenomic binning, comparative biology and taxonomic classification.</title>
        <authorList>
            <person name="Goeker M."/>
        </authorList>
    </citation>
    <scope>NUCLEOTIDE SEQUENCE [LARGE SCALE GENOMIC DNA]</scope>
    <source>
        <strain evidence="18 19">DSM 24032</strain>
    </source>
</reference>
<evidence type="ECO:0000256" key="11">
    <source>
        <dbReference type="PIRSR" id="PIRSR000445-2"/>
    </source>
</evidence>
<evidence type="ECO:0000256" key="3">
    <source>
        <dbReference type="ARBA" id="ARBA00012970"/>
    </source>
</evidence>
<dbReference type="PANTHER" id="PTHR43013:SF1">
    <property type="entry name" value="GLUTAMYL-TRNA REDUCTASE"/>
    <property type="match status" value="1"/>
</dbReference>
<feature type="binding site" evidence="9 12">
    <location>
        <begin position="201"/>
        <end position="206"/>
    </location>
    <ligand>
        <name>NADP(+)</name>
        <dbReference type="ChEBI" id="CHEBI:58349"/>
    </ligand>
</feature>
<comment type="function">
    <text evidence="9">Catalyzes the NADPH-dependent reduction of glutamyl-tRNA(Glu) to glutamate 1-semialdehyde (GSA).</text>
</comment>
<evidence type="ECO:0000256" key="12">
    <source>
        <dbReference type="PIRSR" id="PIRSR000445-3"/>
    </source>
</evidence>
<keyword evidence="4 9" id="KW-0521">NADP</keyword>
<dbReference type="Pfam" id="PF00745">
    <property type="entry name" value="GlutR_dimer"/>
    <property type="match status" value="1"/>
</dbReference>
<comment type="catalytic activity">
    <reaction evidence="7 9 14">
        <text>(S)-4-amino-5-oxopentanoate + tRNA(Glu) + NADP(+) = L-glutamyl-tRNA(Glu) + NADPH + H(+)</text>
        <dbReference type="Rhea" id="RHEA:12344"/>
        <dbReference type="Rhea" id="RHEA-COMP:9663"/>
        <dbReference type="Rhea" id="RHEA-COMP:9680"/>
        <dbReference type="ChEBI" id="CHEBI:15378"/>
        <dbReference type="ChEBI" id="CHEBI:57501"/>
        <dbReference type="ChEBI" id="CHEBI:57783"/>
        <dbReference type="ChEBI" id="CHEBI:58349"/>
        <dbReference type="ChEBI" id="CHEBI:78442"/>
        <dbReference type="ChEBI" id="CHEBI:78520"/>
        <dbReference type="EC" id="1.2.1.70"/>
    </reaction>
</comment>
<dbReference type="AlphaFoldDB" id="A0A395JMA5"/>
<dbReference type="EMBL" id="QNRT01000001">
    <property type="protein sequence ID" value="RBP52771.1"/>
    <property type="molecule type" value="Genomic_DNA"/>
</dbReference>
<evidence type="ECO:0000256" key="6">
    <source>
        <dbReference type="ARBA" id="ARBA00023244"/>
    </source>
</evidence>
<feature type="binding site" evidence="9 11">
    <location>
        <position position="121"/>
    </location>
    <ligand>
        <name>substrate</name>
    </ligand>
</feature>
<gene>
    <name evidence="9" type="primary">hemA</name>
    <name evidence="18" type="ORF">DFR28_101155</name>
</gene>
<dbReference type="EC" id="1.2.1.70" evidence="3 9"/>
<accession>A0A395JMA5</accession>
<feature type="active site" description="Nucleophile" evidence="9 10">
    <location>
        <position position="64"/>
    </location>
</feature>
<dbReference type="InterPro" id="IPR000343">
    <property type="entry name" value="4pyrrol_synth_GluRdtase"/>
</dbReference>
<dbReference type="SUPFAM" id="SSF69075">
    <property type="entry name" value="Glutamyl tRNA-reductase dimerization domain"/>
    <property type="match status" value="1"/>
</dbReference>
<evidence type="ECO:0000259" key="16">
    <source>
        <dbReference type="Pfam" id="PF01488"/>
    </source>
</evidence>
<dbReference type="FunFam" id="3.40.50.720:FF:000031">
    <property type="entry name" value="Glutamyl-tRNA reductase"/>
    <property type="match status" value="1"/>
</dbReference>
<dbReference type="NCBIfam" id="TIGR01035">
    <property type="entry name" value="hemA"/>
    <property type="match status" value="1"/>
</dbReference>
<dbReference type="SUPFAM" id="SSF51735">
    <property type="entry name" value="NAD(P)-binding Rossmann-fold domains"/>
    <property type="match status" value="1"/>
</dbReference>
<keyword evidence="19" id="KW-1185">Reference proteome</keyword>
<keyword evidence="6 9" id="KW-0627">Porphyrin biosynthesis</keyword>
<evidence type="ECO:0000256" key="14">
    <source>
        <dbReference type="RuleBase" id="RU000584"/>
    </source>
</evidence>
<dbReference type="GO" id="GO:0050661">
    <property type="term" value="F:NADP binding"/>
    <property type="evidence" value="ECO:0007669"/>
    <property type="project" value="InterPro"/>
</dbReference>
<dbReference type="GO" id="GO:0019353">
    <property type="term" value="P:protoporphyrinogen IX biosynthetic process from glutamate"/>
    <property type="evidence" value="ECO:0007669"/>
    <property type="project" value="TreeGrafter"/>
</dbReference>
<evidence type="ECO:0000256" key="2">
    <source>
        <dbReference type="ARBA" id="ARBA00005916"/>
    </source>
</evidence>
<dbReference type="InterPro" id="IPR036343">
    <property type="entry name" value="GluRdtase_N_sf"/>
</dbReference>
<dbReference type="PANTHER" id="PTHR43013">
    <property type="entry name" value="GLUTAMYL-TRNA REDUCTASE"/>
    <property type="match status" value="1"/>
</dbReference>
<dbReference type="Pfam" id="PF01488">
    <property type="entry name" value="Shikimate_DH"/>
    <property type="match status" value="1"/>
</dbReference>
<comment type="domain">
    <text evidence="9">Possesses an unusual extended V-shaped dimeric structure with each monomer consisting of three distinct domains arranged along a curved 'spinal' alpha-helix. The N-terminal catalytic domain specifically recognizes the glutamate moiety of the substrate. The second domain is the NADPH-binding domain, and the third C-terminal domain is responsible for dimerization.</text>
</comment>
<feature type="domain" description="Quinate/shikimate 5-dehydrogenase/glutamyl-tRNA reductase" evidence="16">
    <location>
        <begin position="184"/>
        <end position="318"/>
    </location>
</feature>
<comment type="caution">
    <text evidence="18">The sequence shown here is derived from an EMBL/GenBank/DDBJ whole genome shotgun (WGS) entry which is preliminary data.</text>
</comment>
<feature type="domain" description="Tetrapyrrole biosynthesis glutamyl-tRNA reductase dimerisation" evidence="15">
    <location>
        <begin position="332"/>
        <end position="426"/>
    </location>
</feature>
<dbReference type="SUPFAM" id="SSF69742">
    <property type="entry name" value="Glutamyl tRNA-reductase catalytic, N-terminal domain"/>
    <property type="match status" value="1"/>
</dbReference>
<evidence type="ECO:0000259" key="15">
    <source>
        <dbReference type="Pfam" id="PF00745"/>
    </source>
</evidence>
<sequence length="432" mass="47819">MRALIGHTVPTIDLMHVLSVGLNHTTAPIAVRERAAVAAEHLNDALSDIAQLAEIEEATILSTCNRTEVYCQVPEGGVNIVSQWLCDFHQLQRDEVAPYLYALPDQDAVRHAFRVASGLDSMVIGEPQILGQMKTAFATAHKNGNTGKVLNRLFQHTFSVAKEVRTSTHIGSHAVSVAYAAVALSKQIFSDIAQQTVLLIGAGETIELTCRHLYAQGVRDIIVANRTLARAEGLAKEFGASVISLHELPTRLPDADMVFSSTASTLPILGKGAFESALKKRRNKPMFVVDLAVPRDVETEVGDLNNVYLYTVDDLNQVVTENLKSRQDAAIEAEKIVEEHTLNFMHWFENLQSIPTIRQLRDRTSQITQHELASAQRRLAAGEDPATILEHFAHSLSRKFMHHPTESLRQKHDEALLLATRELFGLDKKNNK</sequence>
<dbReference type="Gene3D" id="3.30.460.30">
    <property type="entry name" value="Glutamyl-tRNA reductase, N-terminal domain"/>
    <property type="match status" value="1"/>
</dbReference>
<dbReference type="RefSeq" id="WP_211316800.1">
    <property type="nucleotide sequence ID" value="NZ_QNRT01000001.1"/>
</dbReference>
<dbReference type="PROSITE" id="PS00747">
    <property type="entry name" value="GLUTR"/>
    <property type="match status" value="1"/>
</dbReference>
<feature type="binding site" evidence="9 11">
    <location>
        <begin position="126"/>
        <end position="128"/>
    </location>
    <ligand>
        <name>substrate</name>
    </ligand>
</feature>
<dbReference type="CDD" id="cd05213">
    <property type="entry name" value="NAD_bind_Glutamyl_tRNA_reduct"/>
    <property type="match status" value="1"/>
</dbReference>
<evidence type="ECO:0000256" key="4">
    <source>
        <dbReference type="ARBA" id="ARBA00022857"/>
    </source>
</evidence>
<dbReference type="PIRSF" id="PIRSF000445">
    <property type="entry name" value="4pyrrol_synth_GluRdtase"/>
    <property type="match status" value="1"/>
</dbReference>